<evidence type="ECO:0000313" key="3">
    <source>
        <dbReference type="EMBL" id="SDX18104.1"/>
    </source>
</evidence>
<protein>
    <recommendedName>
        <fullName evidence="1">YjiS-like domain-containing protein</fullName>
    </recommendedName>
</protein>
<name>A0AAN4USE9_9RHOB</name>
<reference evidence="2" key="3">
    <citation type="submission" date="2023-06" db="EMBL/GenBank/DDBJ databases">
        <authorList>
            <person name="Sun Q."/>
            <person name="Zhou Y."/>
        </authorList>
    </citation>
    <scope>NUCLEOTIDE SEQUENCE</scope>
    <source>
        <strain evidence="2">CGMCC 1.10859</strain>
    </source>
</reference>
<dbReference type="EMBL" id="FNOB01000011">
    <property type="protein sequence ID" value="SDX18104.1"/>
    <property type="molecule type" value="Genomic_DNA"/>
</dbReference>
<dbReference type="Proteomes" id="UP000199541">
    <property type="component" value="Unassembled WGS sequence"/>
</dbReference>
<reference evidence="2" key="1">
    <citation type="journal article" date="2014" name="Int. J. Syst. Evol. Microbiol.">
        <title>Complete genome sequence of Corynebacterium casei LMG S-19264T (=DSM 44701T), isolated from a smear-ripened cheese.</title>
        <authorList>
            <consortium name="US DOE Joint Genome Institute (JGI-PGF)"/>
            <person name="Walter F."/>
            <person name="Albersmeier A."/>
            <person name="Kalinowski J."/>
            <person name="Ruckert C."/>
        </authorList>
    </citation>
    <scope>NUCLEOTIDE SEQUENCE</scope>
    <source>
        <strain evidence="2">CGMCC 1.10859</strain>
    </source>
</reference>
<keyword evidence="4" id="KW-1185">Reference proteome</keyword>
<comment type="caution">
    <text evidence="2">The sequence shown here is derived from an EMBL/GenBank/DDBJ whole genome shotgun (WGS) entry which is preliminary data.</text>
</comment>
<dbReference type="Pfam" id="PF06568">
    <property type="entry name" value="YjiS-like"/>
    <property type="match status" value="1"/>
</dbReference>
<evidence type="ECO:0000313" key="5">
    <source>
        <dbReference type="Proteomes" id="UP000634647"/>
    </source>
</evidence>
<dbReference type="EMBL" id="BNAB01000010">
    <property type="protein sequence ID" value="GHE02762.1"/>
    <property type="molecule type" value="Genomic_DNA"/>
</dbReference>
<organism evidence="2 5">
    <name type="scientific">Allgaiera indica</name>
    <dbReference type="NCBI Taxonomy" id="765699"/>
    <lineage>
        <taxon>Bacteria</taxon>
        <taxon>Pseudomonadati</taxon>
        <taxon>Pseudomonadota</taxon>
        <taxon>Alphaproteobacteria</taxon>
        <taxon>Rhodobacterales</taxon>
        <taxon>Paracoccaceae</taxon>
        <taxon>Allgaiera</taxon>
    </lineage>
</organism>
<feature type="domain" description="YjiS-like" evidence="1">
    <location>
        <begin position="25"/>
        <end position="61"/>
    </location>
</feature>
<dbReference type="InterPro" id="IPR009506">
    <property type="entry name" value="YjiS-like"/>
</dbReference>
<dbReference type="RefSeq" id="WP_035845720.1">
    <property type="nucleotide sequence ID" value="NZ_BNAB01000010.1"/>
</dbReference>
<sequence>MASLSMTHVADGARSGRLGLLKSQLRAALERRRIYRTTLNELSALSDRDLADLGLHRSMIRRIALEAANKV</sequence>
<evidence type="ECO:0000313" key="2">
    <source>
        <dbReference type="EMBL" id="GHE02762.1"/>
    </source>
</evidence>
<accession>A0AAN4USE9</accession>
<dbReference type="Proteomes" id="UP000634647">
    <property type="component" value="Unassembled WGS sequence"/>
</dbReference>
<proteinExistence type="predicted"/>
<evidence type="ECO:0000259" key="1">
    <source>
        <dbReference type="Pfam" id="PF06568"/>
    </source>
</evidence>
<reference evidence="3 4" key="2">
    <citation type="submission" date="2016-10" db="EMBL/GenBank/DDBJ databases">
        <authorList>
            <person name="Varghese N."/>
            <person name="Submissions S."/>
        </authorList>
    </citation>
    <scope>NUCLEOTIDE SEQUENCE [LARGE SCALE GENOMIC DNA]</scope>
    <source>
        <strain evidence="3 4">DSM 24802</strain>
    </source>
</reference>
<evidence type="ECO:0000313" key="4">
    <source>
        <dbReference type="Proteomes" id="UP000199541"/>
    </source>
</evidence>
<dbReference type="AlphaFoldDB" id="A0AAN4USE9"/>
<gene>
    <name evidence="2" type="ORF">GCM10008024_23580</name>
    <name evidence="3" type="ORF">SAMN05444006_11167</name>
</gene>